<evidence type="ECO:0000256" key="3">
    <source>
        <dbReference type="ARBA" id="ARBA00022692"/>
    </source>
</evidence>
<dbReference type="InterPro" id="IPR004837">
    <property type="entry name" value="NaCa_Exmemb"/>
</dbReference>
<evidence type="ECO:0000256" key="6">
    <source>
        <dbReference type="ARBA" id="ARBA00023136"/>
    </source>
</evidence>
<sequence length="176" mass="18662">MFLVFQLYTHSEFFSDEAGEGEEHHEEEAEMSLPGATVLLAASTLVVAACSEGLVDSIEDVSENFGLPKAFIGVILLPIVGNAAEHATAVTSATKGMMDLSLGVAVGSSTQIALFVVPCAVLWGWIFDSPMTLSFRNFDTACQSPKLFTVLACIDAGTLRSIGRCTAFAGFWSLDS</sequence>
<dbReference type="AlphaFoldDB" id="A0A812KWG1"/>
<accession>A0A812KWG1</accession>
<dbReference type="Gene3D" id="1.20.1420.30">
    <property type="entry name" value="NCX, central ion-binding region"/>
    <property type="match status" value="1"/>
</dbReference>
<dbReference type="OrthoDB" id="1699231at2759"/>
<keyword evidence="6 7" id="KW-0472">Membrane</keyword>
<keyword evidence="10" id="KW-1185">Reference proteome</keyword>
<evidence type="ECO:0000313" key="9">
    <source>
        <dbReference type="EMBL" id="CAE7234936.1"/>
    </source>
</evidence>
<feature type="domain" description="Sodium/calcium exchanger membrane region" evidence="8">
    <location>
        <begin position="36"/>
        <end position="140"/>
    </location>
</feature>
<keyword evidence="5" id="KW-0406">Ion transport</keyword>
<evidence type="ECO:0000313" key="10">
    <source>
        <dbReference type="Proteomes" id="UP000649617"/>
    </source>
</evidence>
<comment type="subcellular location">
    <subcellularLocation>
        <location evidence="1">Endomembrane system</location>
        <topology evidence="1">Multi-pass membrane protein</topology>
    </subcellularLocation>
</comment>
<evidence type="ECO:0000256" key="2">
    <source>
        <dbReference type="ARBA" id="ARBA00022448"/>
    </source>
</evidence>
<evidence type="ECO:0000256" key="5">
    <source>
        <dbReference type="ARBA" id="ARBA00023065"/>
    </source>
</evidence>
<evidence type="ECO:0000259" key="8">
    <source>
        <dbReference type="Pfam" id="PF01699"/>
    </source>
</evidence>
<dbReference type="Proteomes" id="UP000649617">
    <property type="component" value="Unassembled WGS sequence"/>
</dbReference>
<dbReference type="PANTHER" id="PTHR31503">
    <property type="entry name" value="VACUOLAR CALCIUM ION TRANSPORTER"/>
    <property type="match status" value="1"/>
</dbReference>
<evidence type="ECO:0000256" key="7">
    <source>
        <dbReference type="SAM" id="Phobius"/>
    </source>
</evidence>
<dbReference type="GO" id="GO:0012505">
    <property type="term" value="C:endomembrane system"/>
    <property type="evidence" value="ECO:0007669"/>
    <property type="project" value="UniProtKB-SubCell"/>
</dbReference>
<evidence type="ECO:0000256" key="4">
    <source>
        <dbReference type="ARBA" id="ARBA00022989"/>
    </source>
</evidence>
<reference evidence="9" key="1">
    <citation type="submission" date="2021-02" db="EMBL/GenBank/DDBJ databases">
        <authorList>
            <person name="Dougan E. K."/>
            <person name="Rhodes N."/>
            <person name="Thang M."/>
            <person name="Chan C."/>
        </authorList>
    </citation>
    <scope>NUCLEOTIDE SEQUENCE</scope>
</reference>
<dbReference type="GO" id="GO:0006874">
    <property type="term" value="P:intracellular calcium ion homeostasis"/>
    <property type="evidence" value="ECO:0007669"/>
    <property type="project" value="TreeGrafter"/>
</dbReference>
<gene>
    <name evidence="9" type="primary">VCX1</name>
    <name evidence="9" type="ORF">SPIL2461_LOCUS3763</name>
</gene>
<dbReference type="Pfam" id="PF01699">
    <property type="entry name" value="Na_Ca_ex"/>
    <property type="match status" value="1"/>
</dbReference>
<protein>
    <submittedName>
        <fullName evidence="9">VCX1 protein</fullName>
    </submittedName>
</protein>
<keyword evidence="3 7" id="KW-0812">Transmembrane</keyword>
<keyword evidence="2" id="KW-0813">Transport</keyword>
<dbReference type="PANTHER" id="PTHR31503:SF22">
    <property type="entry name" value="VACUOLAR CALCIUM ION TRANSPORTER"/>
    <property type="match status" value="1"/>
</dbReference>
<feature type="transmembrane region" description="Helical" evidence="7">
    <location>
        <begin position="104"/>
        <end position="127"/>
    </location>
</feature>
<dbReference type="InterPro" id="IPR004713">
    <property type="entry name" value="CaH_exchang"/>
</dbReference>
<proteinExistence type="predicted"/>
<dbReference type="GO" id="GO:0005774">
    <property type="term" value="C:vacuolar membrane"/>
    <property type="evidence" value="ECO:0007669"/>
    <property type="project" value="UniProtKB-ARBA"/>
</dbReference>
<evidence type="ECO:0000256" key="1">
    <source>
        <dbReference type="ARBA" id="ARBA00004127"/>
    </source>
</evidence>
<keyword evidence="4 7" id="KW-1133">Transmembrane helix</keyword>
<organism evidence="9 10">
    <name type="scientific">Symbiodinium pilosum</name>
    <name type="common">Dinoflagellate</name>
    <dbReference type="NCBI Taxonomy" id="2952"/>
    <lineage>
        <taxon>Eukaryota</taxon>
        <taxon>Sar</taxon>
        <taxon>Alveolata</taxon>
        <taxon>Dinophyceae</taxon>
        <taxon>Suessiales</taxon>
        <taxon>Symbiodiniaceae</taxon>
        <taxon>Symbiodinium</taxon>
    </lineage>
</organism>
<name>A0A812KWG1_SYMPI</name>
<dbReference type="EMBL" id="CAJNIZ010004669">
    <property type="protein sequence ID" value="CAE7234936.1"/>
    <property type="molecule type" value="Genomic_DNA"/>
</dbReference>
<dbReference type="InterPro" id="IPR044880">
    <property type="entry name" value="NCX_ion-bd_dom_sf"/>
</dbReference>
<comment type="caution">
    <text evidence="9">The sequence shown here is derived from an EMBL/GenBank/DDBJ whole genome shotgun (WGS) entry which is preliminary data.</text>
</comment>
<dbReference type="GO" id="GO:0015369">
    <property type="term" value="F:calcium:proton antiporter activity"/>
    <property type="evidence" value="ECO:0007669"/>
    <property type="project" value="TreeGrafter"/>
</dbReference>